<dbReference type="InterPro" id="IPR007886">
    <property type="entry name" value="AlaDH/PNT_N"/>
</dbReference>
<comment type="catalytic activity">
    <reaction evidence="7">
        <text>NAD(+) + NADPH + H(+)(in) = NADH + NADP(+) + H(+)(out)</text>
        <dbReference type="Rhea" id="RHEA:47992"/>
        <dbReference type="ChEBI" id="CHEBI:15378"/>
        <dbReference type="ChEBI" id="CHEBI:57540"/>
        <dbReference type="ChEBI" id="CHEBI:57783"/>
        <dbReference type="ChEBI" id="CHEBI:57945"/>
        <dbReference type="ChEBI" id="CHEBI:58349"/>
        <dbReference type="EC" id="7.1.1.1"/>
    </reaction>
</comment>
<dbReference type="EMBL" id="LNCD01000078">
    <property type="protein sequence ID" value="KWV51626.1"/>
    <property type="molecule type" value="Genomic_DNA"/>
</dbReference>
<evidence type="ECO:0000313" key="11">
    <source>
        <dbReference type="Proteomes" id="UP000068164"/>
    </source>
</evidence>
<dbReference type="OrthoDB" id="8359355at2"/>
<comment type="caution">
    <text evidence="10">The sequence shown here is derived from an EMBL/GenBank/DDBJ whole genome shotgun (WGS) entry which is preliminary data.</text>
</comment>
<dbReference type="GO" id="GO:0006740">
    <property type="term" value="P:NADPH regeneration"/>
    <property type="evidence" value="ECO:0007669"/>
    <property type="project" value="TreeGrafter"/>
</dbReference>
<dbReference type="AlphaFoldDB" id="A0A109JMB3"/>
<evidence type="ECO:0000259" key="9">
    <source>
        <dbReference type="SMART" id="SM01003"/>
    </source>
</evidence>
<gene>
    <name evidence="10" type="ORF">AS026_06090</name>
</gene>
<keyword evidence="3" id="KW-0547">Nucleotide-binding</keyword>
<evidence type="ECO:0000256" key="7">
    <source>
        <dbReference type="ARBA" id="ARBA00048202"/>
    </source>
</evidence>
<keyword evidence="6" id="KW-0520">NAD</keyword>
<dbReference type="PANTHER" id="PTHR10160:SF19">
    <property type="entry name" value="PROTON-TRANSLOCATING NAD(P)(+) TRANSHYDROGENASE"/>
    <property type="match status" value="1"/>
</dbReference>
<keyword evidence="11" id="KW-1185">Reference proteome</keyword>
<proteinExistence type="predicted"/>
<dbReference type="Pfam" id="PF05222">
    <property type="entry name" value="AlaDh_PNT_N"/>
    <property type="match status" value="1"/>
</dbReference>
<keyword evidence="5" id="KW-1278">Translocase</keyword>
<evidence type="ECO:0000256" key="3">
    <source>
        <dbReference type="ARBA" id="ARBA00022741"/>
    </source>
</evidence>
<dbReference type="GO" id="GO:0008750">
    <property type="term" value="F:proton-translocating NAD(P)+ transhydrogenase activity"/>
    <property type="evidence" value="ECO:0007669"/>
    <property type="project" value="UniProtKB-EC"/>
</dbReference>
<dbReference type="GO" id="GO:0005886">
    <property type="term" value="C:plasma membrane"/>
    <property type="evidence" value="ECO:0007669"/>
    <property type="project" value="TreeGrafter"/>
</dbReference>
<evidence type="ECO:0000256" key="4">
    <source>
        <dbReference type="ARBA" id="ARBA00022857"/>
    </source>
</evidence>
<reference evidence="10 11" key="1">
    <citation type="submission" date="2015-11" db="EMBL/GenBank/DDBJ databases">
        <title>Draft Genome Sequence of the Strain BR 10423 (Rhizobium sp.) isolated from nodules of Mimosa pudica.</title>
        <authorList>
            <person name="Barauna A.C."/>
            <person name="Zilli J.E."/>
            <person name="Simoes-Araujo J.L."/>
            <person name="Reis V.M."/>
            <person name="James E.K."/>
            <person name="Reis F.B.Jr."/>
            <person name="Rouws L.F."/>
            <person name="Passos S.R."/>
            <person name="Gois S.R."/>
        </authorList>
    </citation>
    <scope>NUCLEOTIDE SEQUENCE [LARGE SCALE GENOMIC DNA]</scope>
    <source>
        <strain evidence="10 11">BR10423</strain>
    </source>
</reference>
<protein>
    <recommendedName>
        <fullName evidence="2">proton-translocating NAD(P)(+) transhydrogenase</fullName>
        <ecNumber evidence="2">7.1.1.1</ecNumber>
    </recommendedName>
</protein>
<dbReference type="EC" id="7.1.1.1" evidence="2"/>
<accession>A0A109JMB3</accession>
<dbReference type="Proteomes" id="UP000068164">
    <property type="component" value="Unassembled WGS sequence"/>
</dbReference>
<feature type="domain" description="Alanine dehydrogenase/pyridine nucleotide transhydrogenase N-terminal" evidence="9">
    <location>
        <begin position="10"/>
        <end position="103"/>
    </location>
</feature>
<keyword evidence="4" id="KW-0521">NADP</keyword>
<dbReference type="SUPFAM" id="SSF51735">
    <property type="entry name" value="NAD(P)-binding Rossmann-fold domains"/>
    <property type="match status" value="1"/>
</dbReference>
<sequence length="365" mass="38813">MSNFIRVRAGLLRETHPGERRVALTPEDVRRLSKRVSVRFERGCGVGAGHVDEAYVVAGGEPAEFADMVPSSDIFVSVRQPATTRVFPATATLVFLGSHAPLATRLPSGPRPLHLDIARLSCVQGVKGADISSRQAAITGHAAVLEAARQFGISHPMLMVDGSFVRPVRMAALGGDAASLQALATARRLGALTHGFGLAKDSQDKIERLGARFLGTTLAPMPFPRALPEQQLARLRRELSDPLSKMQLITTNAVIPGQTAPLLLDEDMLSRLSPGTVIVDLAAENGGNCALTRADEVINVFGVRIIGSTTLASHEAAEASRHFSEGVRNLLEHLIDTDGVLRLDPSDPTAAALLKEVAKTTRASS</sequence>
<feature type="domain" description="Alanine dehydrogenase/pyridine nucleotide transhydrogenase NAD(H)-binding" evidence="8">
    <location>
        <begin position="147"/>
        <end position="307"/>
    </location>
</feature>
<dbReference type="RefSeq" id="WP_025660033.1">
    <property type="nucleotide sequence ID" value="NZ_LNCD01000078.1"/>
</dbReference>
<dbReference type="SMART" id="SM01003">
    <property type="entry name" value="AlaDh_PNT_N"/>
    <property type="match status" value="1"/>
</dbReference>
<dbReference type="PANTHER" id="PTHR10160">
    <property type="entry name" value="NAD(P) TRANSHYDROGENASE"/>
    <property type="match status" value="1"/>
</dbReference>
<evidence type="ECO:0000256" key="1">
    <source>
        <dbReference type="ARBA" id="ARBA00003943"/>
    </source>
</evidence>
<dbReference type="InterPro" id="IPR036291">
    <property type="entry name" value="NAD(P)-bd_dom_sf"/>
</dbReference>
<dbReference type="Pfam" id="PF01262">
    <property type="entry name" value="AlaDh_PNT_C"/>
    <property type="match status" value="1"/>
</dbReference>
<dbReference type="GO" id="GO:0050661">
    <property type="term" value="F:NADP binding"/>
    <property type="evidence" value="ECO:0007669"/>
    <property type="project" value="TreeGrafter"/>
</dbReference>
<dbReference type="Gene3D" id="3.40.50.720">
    <property type="entry name" value="NAD(P)-binding Rossmann-like Domain"/>
    <property type="match status" value="2"/>
</dbReference>
<name>A0A109JMB3_9HYPH</name>
<dbReference type="InterPro" id="IPR007698">
    <property type="entry name" value="AlaDH/PNT_NAD(H)-bd"/>
</dbReference>
<evidence type="ECO:0000259" key="8">
    <source>
        <dbReference type="SMART" id="SM01002"/>
    </source>
</evidence>
<evidence type="ECO:0000256" key="2">
    <source>
        <dbReference type="ARBA" id="ARBA00012943"/>
    </source>
</evidence>
<comment type="function">
    <text evidence="1">The transhydrogenation between NADH and NADP is coupled to respiration and ATP hydrolysis and functions as a proton pump across the membrane.</text>
</comment>
<dbReference type="SUPFAM" id="SSF52283">
    <property type="entry name" value="Formate/glycerate dehydrogenase catalytic domain-like"/>
    <property type="match status" value="1"/>
</dbReference>
<evidence type="ECO:0000256" key="6">
    <source>
        <dbReference type="ARBA" id="ARBA00023027"/>
    </source>
</evidence>
<evidence type="ECO:0000256" key="5">
    <source>
        <dbReference type="ARBA" id="ARBA00022967"/>
    </source>
</evidence>
<dbReference type="SMART" id="SM01002">
    <property type="entry name" value="AlaDh_PNT_C"/>
    <property type="match status" value="1"/>
</dbReference>
<evidence type="ECO:0000313" key="10">
    <source>
        <dbReference type="EMBL" id="KWV51626.1"/>
    </source>
</evidence>
<organism evidence="10 11">
    <name type="scientific">Rhizobium altiplani</name>
    <dbReference type="NCBI Taxonomy" id="1864509"/>
    <lineage>
        <taxon>Bacteria</taxon>
        <taxon>Pseudomonadati</taxon>
        <taxon>Pseudomonadota</taxon>
        <taxon>Alphaproteobacteria</taxon>
        <taxon>Hyphomicrobiales</taxon>
        <taxon>Rhizobiaceae</taxon>
        <taxon>Rhizobium/Agrobacterium group</taxon>
        <taxon>Rhizobium</taxon>
    </lineage>
</organism>